<evidence type="ECO:0008006" key="4">
    <source>
        <dbReference type="Google" id="ProtNLM"/>
    </source>
</evidence>
<organism evidence="2 3">
    <name type="scientific">Flexibacter flexilis DSM 6793</name>
    <dbReference type="NCBI Taxonomy" id="927664"/>
    <lineage>
        <taxon>Bacteria</taxon>
        <taxon>Pseudomonadati</taxon>
        <taxon>Bacteroidota</taxon>
        <taxon>Cytophagia</taxon>
        <taxon>Cytophagales</taxon>
        <taxon>Flexibacteraceae</taxon>
        <taxon>Flexibacter</taxon>
    </lineage>
</organism>
<dbReference type="OrthoDB" id="2066989at2"/>
<dbReference type="RefSeq" id="WP_091515988.1">
    <property type="nucleotide sequence ID" value="NZ_FOLE01000012.1"/>
</dbReference>
<feature type="transmembrane region" description="Helical" evidence="1">
    <location>
        <begin position="357"/>
        <end position="378"/>
    </location>
</feature>
<accession>A0A1I1N015</accession>
<evidence type="ECO:0000313" key="3">
    <source>
        <dbReference type="Proteomes" id="UP000199514"/>
    </source>
</evidence>
<keyword evidence="1" id="KW-0812">Transmembrane</keyword>
<dbReference type="AlphaFoldDB" id="A0A1I1N015"/>
<feature type="transmembrane region" description="Helical" evidence="1">
    <location>
        <begin position="385"/>
        <end position="406"/>
    </location>
</feature>
<feature type="transmembrane region" description="Helical" evidence="1">
    <location>
        <begin position="118"/>
        <end position="138"/>
    </location>
</feature>
<protein>
    <recommendedName>
        <fullName evidence="4">Dolichyl-phosphate-mannose-protein mannosyltransferase</fullName>
    </recommendedName>
</protein>
<evidence type="ECO:0000256" key="1">
    <source>
        <dbReference type="SAM" id="Phobius"/>
    </source>
</evidence>
<feature type="transmembrane region" description="Helical" evidence="1">
    <location>
        <begin position="172"/>
        <end position="205"/>
    </location>
</feature>
<name>A0A1I1N015_9BACT</name>
<keyword evidence="1" id="KW-1133">Transmembrane helix</keyword>
<dbReference type="EMBL" id="FOLE01000012">
    <property type="protein sequence ID" value="SFC90977.1"/>
    <property type="molecule type" value="Genomic_DNA"/>
</dbReference>
<feature type="transmembrane region" description="Helical" evidence="1">
    <location>
        <begin position="211"/>
        <end position="232"/>
    </location>
</feature>
<gene>
    <name evidence="2" type="ORF">SAMN05421780_11211</name>
</gene>
<proteinExistence type="predicted"/>
<feature type="transmembrane region" description="Helical" evidence="1">
    <location>
        <begin position="88"/>
        <end position="111"/>
    </location>
</feature>
<dbReference type="Proteomes" id="UP000199514">
    <property type="component" value="Unassembled WGS sequence"/>
</dbReference>
<evidence type="ECO:0000313" key="2">
    <source>
        <dbReference type="EMBL" id="SFC90977.1"/>
    </source>
</evidence>
<keyword evidence="1" id="KW-0472">Membrane</keyword>
<sequence>MITLLKTYLERFYKLAGSTMKYAFLVNFLLFGLVLLLVTPTYETNDDVGMIIIESGNSNMLEPSEYVLFSNILLGKILKNLNIINNQIPWHTIYIILALFASYSILFYTLIKRLGYKYATLFYVIIFFTYGVNSLIALQFTKTASILAISAYMLLFYDYKSDNQNENIVVRYLVAVLLFVFSSLIRFDSFFLISLIFSPVFFYIFFLNKVYLLKRFGILVVSFFLIIAGFLYNNAAYKKWGNFMEYNVYRATIVDYDAFEKLTDKENKELLQKVQWSENDKKSICSWFFADSNVYSLEKLKIIHEYTNDKITDKTHLLHLTVDLLKSKDLKKFASKMFVLTLFLFFIALINGKKKEFIISVTILFIVALLFIAISIFYKVPPNRVLEGMLWAIVVFSFLLIDKIVLFGKKNYYYFLIFLIFALNNIRIIKADNNLRHNSGEYKNYVNWLISNEEKYTYFSFKGASCNEHIPAYSNVYQLHKTKIVSLGTLQNSPAMMSTLNKIGIKDGLLLKHLDNPNFVFLYKDKRVKSSVLEHPDLDNILMFMKEHYGITGHFKEIASFPINKMLVHAVQFERDMAPAH</sequence>
<keyword evidence="3" id="KW-1185">Reference proteome</keyword>
<feature type="transmembrane region" description="Helical" evidence="1">
    <location>
        <begin position="21"/>
        <end position="42"/>
    </location>
</feature>
<feature type="transmembrane region" description="Helical" evidence="1">
    <location>
        <begin position="412"/>
        <end position="429"/>
    </location>
</feature>
<feature type="transmembrane region" description="Helical" evidence="1">
    <location>
        <begin position="333"/>
        <end position="351"/>
    </location>
</feature>
<reference evidence="2 3" key="1">
    <citation type="submission" date="2016-10" db="EMBL/GenBank/DDBJ databases">
        <authorList>
            <person name="de Groot N.N."/>
        </authorList>
    </citation>
    <scope>NUCLEOTIDE SEQUENCE [LARGE SCALE GENOMIC DNA]</scope>
    <source>
        <strain evidence="2 3">DSM 6793</strain>
    </source>
</reference>